<organism evidence="1 2">
    <name type="scientific">Accumulibacter regalis</name>
    <dbReference type="NCBI Taxonomy" id="522306"/>
    <lineage>
        <taxon>Bacteria</taxon>
        <taxon>Pseudomonadati</taxon>
        <taxon>Pseudomonadota</taxon>
        <taxon>Betaproteobacteria</taxon>
        <taxon>Candidatus Accumulibacter</taxon>
    </lineage>
</organism>
<dbReference type="InterPro" id="IPR011322">
    <property type="entry name" value="N-reg_PII-like_a/b"/>
</dbReference>
<name>A0A011RI97_ACCRE</name>
<keyword evidence="2" id="KW-1185">Reference proteome</keyword>
<dbReference type="SUPFAM" id="SSF54913">
    <property type="entry name" value="GlnB-like"/>
    <property type="match status" value="1"/>
</dbReference>
<protein>
    <recommendedName>
        <fullName evidence="3">Nitrogen regulatory protein P-II</fullName>
    </recommendedName>
</protein>
<dbReference type="InterPro" id="IPR002187">
    <property type="entry name" value="N-reg_PII"/>
</dbReference>
<gene>
    <name evidence="1" type="ORF">AW11_00255</name>
</gene>
<dbReference type="PROSITE" id="PS51343">
    <property type="entry name" value="PII_GLNB_DOM"/>
    <property type="match status" value="1"/>
</dbReference>
<dbReference type="eggNOG" id="ENOG503368N">
    <property type="taxonomic scope" value="Bacteria"/>
</dbReference>
<dbReference type="AlphaFoldDB" id="A0A011RI97"/>
<reference evidence="1" key="1">
    <citation type="submission" date="2014-02" db="EMBL/GenBank/DDBJ databases">
        <title>Expanding our view of genomic diversity in Candidatus Accumulibacter clades.</title>
        <authorList>
            <person name="Skennerton C.T."/>
            <person name="Barr J.J."/>
            <person name="Slater F.R."/>
            <person name="Bond P.L."/>
            <person name="Tyson G.W."/>
        </authorList>
    </citation>
    <scope>NUCLEOTIDE SEQUENCE [LARGE SCALE GENOMIC DNA]</scope>
</reference>
<proteinExistence type="predicted"/>
<dbReference type="Proteomes" id="UP000022141">
    <property type="component" value="Unassembled WGS sequence"/>
</dbReference>
<comment type="caution">
    <text evidence="1">The sequence shown here is derived from an EMBL/GenBank/DDBJ whole genome shotgun (WGS) entry which is preliminary data.</text>
</comment>
<sequence length="115" mass="12433">MKFSAVVLIVPDEDENSAVELLKQAGATGITIIKGKGLRHNERKTFLGLGLERKESLLLCVTEQQLAMRILRAVKSQMKLDLPGGGLAFSIALGSVVGIGLEQMKLFRRGVEDGL</sequence>
<evidence type="ECO:0008006" key="3">
    <source>
        <dbReference type="Google" id="ProtNLM"/>
    </source>
</evidence>
<dbReference type="Gene3D" id="3.30.70.120">
    <property type="match status" value="1"/>
</dbReference>
<evidence type="ECO:0000313" key="1">
    <source>
        <dbReference type="EMBL" id="EXI90914.1"/>
    </source>
</evidence>
<dbReference type="GO" id="GO:0006808">
    <property type="term" value="P:regulation of nitrogen utilization"/>
    <property type="evidence" value="ECO:0007669"/>
    <property type="project" value="InterPro"/>
</dbReference>
<dbReference type="GO" id="GO:0030234">
    <property type="term" value="F:enzyme regulator activity"/>
    <property type="evidence" value="ECO:0007669"/>
    <property type="project" value="InterPro"/>
</dbReference>
<dbReference type="STRING" id="1454004.AW11_00255"/>
<dbReference type="Pfam" id="PF00543">
    <property type="entry name" value="P-II"/>
    <property type="match status" value="1"/>
</dbReference>
<dbReference type="InterPro" id="IPR015867">
    <property type="entry name" value="N-reg_PII/ATP_PRibTrfase_C"/>
</dbReference>
<dbReference type="PATRIC" id="fig|1454004.3.peg.260"/>
<accession>A0A011RI97</accession>
<dbReference type="EMBL" id="JEMY01000003">
    <property type="protein sequence ID" value="EXI90914.1"/>
    <property type="molecule type" value="Genomic_DNA"/>
</dbReference>
<evidence type="ECO:0000313" key="2">
    <source>
        <dbReference type="Proteomes" id="UP000022141"/>
    </source>
</evidence>